<name>A0AAV4SMG0_9ARAC</name>
<protein>
    <recommendedName>
        <fullName evidence="3">DUF19 domain-containing protein</fullName>
    </recommendedName>
</protein>
<sequence length="283" mass="32637">MYFQRRFSGECGSVYENSIGNYAASSRCFSNRRLCSALRIFCFTSSFCLLQVSSSVPRRVVARPILLYLLAALMDKFSSTEIDCNLPLFPENCDYPELLPMIPNTIEEYNAVCSKDLQDKCEPEKGLSYFETGEMYESLYGVASDICDENTLMNGVITENLRCLNETFENSPCYDEIEARINEFKIHLPYATHENDYLLLPEIFCLKEFLSSVCYINDIQTNCGELAGDMAKQFLRRSFFIEFSCDITDAKRLLEDLDRYKFKSHEQDLFVEILGDIINRSDE</sequence>
<accession>A0AAV4SMG0</accession>
<evidence type="ECO:0000313" key="2">
    <source>
        <dbReference type="Proteomes" id="UP001054837"/>
    </source>
</evidence>
<dbReference type="Proteomes" id="UP001054837">
    <property type="component" value="Unassembled WGS sequence"/>
</dbReference>
<organism evidence="1 2">
    <name type="scientific">Caerostris darwini</name>
    <dbReference type="NCBI Taxonomy" id="1538125"/>
    <lineage>
        <taxon>Eukaryota</taxon>
        <taxon>Metazoa</taxon>
        <taxon>Ecdysozoa</taxon>
        <taxon>Arthropoda</taxon>
        <taxon>Chelicerata</taxon>
        <taxon>Arachnida</taxon>
        <taxon>Araneae</taxon>
        <taxon>Araneomorphae</taxon>
        <taxon>Entelegynae</taxon>
        <taxon>Araneoidea</taxon>
        <taxon>Araneidae</taxon>
        <taxon>Caerostris</taxon>
    </lineage>
</organism>
<gene>
    <name evidence="1" type="primary">AVEN_179150_1</name>
    <name evidence="1" type="ORF">CDAR_386241</name>
</gene>
<evidence type="ECO:0008006" key="3">
    <source>
        <dbReference type="Google" id="ProtNLM"/>
    </source>
</evidence>
<keyword evidence="2" id="KW-1185">Reference proteome</keyword>
<dbReference type="AlphaFoldDB" id="A0AAV4SMG0"/>
<comment type="caution">
    <text evidence="1">The sequence shown here is derived from an EMBL/GenBank/DDBJ whole genome shotgun (WGS) entry which is preliminary data.</text>
</comment>
<evidence type="ECO:0000313" key="1">
    <source>
        <dbReference type="EMBL" id="GIY33732.1"/>
    </source>
</evidence>
<reference evidence="1 2" key="1">
    <citation type="submission" date="2021-06" db="EMBL/GenBank/DDBJ databases">
        <title>Caerostris darwini draft genome.</title>
        <authorList>
            <person name="Kono N."/>
            <person name="Arakawa K."/>
        </authorList>
    </citation>
    <scope>NUCLEOTIDE SEQUENCE [LARGE SCALE GENOMIC DNA]</scope>
</reference>
<proteinExistence type="predicted"/>
<dbReference type="EMBL" id="BPLQ01007976">
    <property type="protein sequence ID" value="GIY33732.1"/>
    <property type="molecule type" value="Genomic_DNA"/>
</dbReference>